<accession>A0A1K1RZT9</accession>
<name>A0A1K1RZT9_9FLAO</name>
<keyword evidence="2" id="KW-1185">Reference proteome</keyword>
<dbReference type="Proteomes" id="UP000182248">
    <property type="component" value="Unassembled WGS sequence"/>
</dbReference>
<organism evidence="1 2">
    <name type="scientific">Sinomicrobium oceani</name>
    <dbReference type="NCBI Taxonomy" id="1150368"/>
    <lineage>
        <taxon>Bacteria</taxon>
        <taxon>Pseudomonadati</taxon>
        <taxon>Bacteroidota</taxon>
        <taxon>Flavobacteriia</taxon>
        <taxon>Flavobacteriales</taxon>
        <taxon>Flavobacteriaceae</taxon>
        <taxon>Sinomicrobium</taxon>
    </lineage>
</organism>
<dbReference type="Pfam" id="PF07751">
    <property type="entry name" value="Abi_2"/>
    <property type="match status" value="1"/>
</dbReference>
<dbReference type="InterPro" id="IPR011664">
    <property type="entry name" value="Abi_system_AbiD/AbiF-like"/>
</dbReference>
<dbReference type="EMBL" id="FPJE01000045">
    <property type="protein sequence ID" value="SFW77458.1"/>
    <property type="molecule type" value="Genomic_DNA"/>
</dbReference>
<proteinExistence type="predicted"/>
<reference evidence="1 2" key="1">
    <citation type="submission" date="2016-11" db="EMBL/GenBank/DDBJ databases">
        <authorList>
            <person name="Jaros S."/>
            <person name="Januszkiewicz K."/>
            <person name="Wedrychowicz H."/>
        </authorList>
    </citation>
    <scope>NUCLEOTIDE SEQUENCE [LARGE SCALE GENOMIC DNA]</scope>
    <source>
        <strain evidence="1 2">CGMCC 1.12145</strain>
    </source>
</reference>
<dbReference type="RefSeq" id="WP_072319444.1">
    <property type="nucleotide sequence ID" value="NZ_FPJE01000045.1"/>
</dbReference>
<protein>
    <submittedName>
        <fullName evidence="1">Abortive infection bacteriophage resistance protein</fullName>
    </submittedName>
</protein>
<dbReference type="OrthoDB" id="5363652at2"/>
<dbReference type="AlphaFoldDB" id="A0A1K1RZT9"/>
<evidence type="ECO:0000313" key="1">
    <source>
        <dbReference type="EMBL" id="SFW77458.1"/>
    </source>
</evidence>
<evidence type="ECO:0000313" key="2">
    <source>
        <dbReference type="Proteomes" id="UP000182248"/>
    </source>
</evidence>
<sequence>MGKVATTVDEQIKLLTDRGLILDCGEQKVREHLLDIGYYRLGFYWNPFEIDDEHNFKRGTNFSTVINLYYLDVDLRFLLMRALNRIEINIRTQIIYMVSNHYKNSPTWFSDHKVMKSKFIDDFPKFYNQKFIDNNKPIKEHHNKYINDIYAPAWKTMEFLTFGSIYSIFYNLKDNDLKKKIIQYYGIKKVDVFINYFRTIIFIRNICAHSGLLYDANTPLAVKPTPLIKINRNNRHSLNTAIQVIIYFLGRISTNRKVDLEKDIQELYVQHKQNKEIKEIIENKIGYEFC</sequence>
<gene>
    <name evidence="1" type="ORF">SAMN02927921_04231</name>
</gene>